<dbReference type="Proteomes" id="UP000318741">
    <property type="component" value="Chromosome"/>
</dbReference>
<dbReference type="RefSeq" id="WP_145357511.1">
    <property type="nucleotide sequence ID" value="NZ_CP036265.1"/>
</dbReference>
<reference evidence="4 5" key="1">
    <citation type="submission" date="2019-02" db="EMBL/GenBank/DDBJ databases">
        <title>Deep-cultivation of Planctomycetes and their phenomic and genomic characterization uncovers novel biology.</title>
        <authorList>
            <person name="Wiegand S."/>
            <person name="Jogler M."/>
            <person name="Boedeker C."/>
            <person name="Pinto D."/>
            <person name="Vollmers J."/>
            <person name="Rivas-Marin E."/>
            <person name="Kohn T."/>
            <person name="Peeters S.H."/>
            <person name="Heuer A."/>
            <person name="Rast P."/>
            <person name="Oberbeckmann S."/>
            <person name="Bunk B."/>
            <person name="Jeske O."/>
            <person name="Meyerdierks A."/>
            <person name="Storesund J.E."/>
            <person name="Kallscheuer N."/>
            <person name="Luecker S."/>
            <person name="Lage O.M."/>
            <person name="Pohl T."/>
            <person name="Merkel B.J."/>
            <person name="Hornburger P."/>
            <person name="Mueller R.-W."/>
            <person name="Bruemmer F."/>
            <person name="Labrenz M."/>
            <person name="Spormann A.M."/>
            <person name="Op den Camp H."/>
            <person name="Overmann J."/>
            <person name="Amann R."/>
            <person name="Jetten M.S.M."/>
            <person name="Mascher T."/>
            <person name="Medema M.H."/>
            <person name="Devos D.P."/>
            <person name="Kaster A.-K."/>
            <person name="Ovreas L."/>
            <person name="Rohde M."/>
            <person name="Galperin M.Y."/>
            <person name="Jogler C."/>
        </authorList>
    </citation>
    <scope>NUCLEOTIDE SEQUENCE [LARGE SCALE GENOMIC DNA]</scope>
    <source>
        <strain evidence="4 5">CA12</strain>
    </source>
</reference>
<dbReference type="PANTHER" id="PTHR48081">
    <property type="entry name" value="AB HYDROLASE SUPERFAMILY PROTEIN C4A8.06C"/>
    <property type="match status" value="1"/>
</dbReference>
<dbReference type="EMBL" id="CP036265">
    <property type="protein sequence ID" value="QDT14635.1"/>
    <property type="molecule type" value="Genomic_DNA"/>
</dbReference>
<dbReference type="GO" id="GO:0106435">
    <property type="term" value="F:carboxylesterase activity"/>
    <property type="evidence" value="ECO:0007669"/>
    <property type="project" value="UniProtKB-EC"/>
</dbReference>
<sequence precursor="true">MLRLARTSSLRPTALLTAALLAVSCGDASAGEAGVKKDIEFANVDGHSLKLDLYLPAADDPPLVVFIHGGGWHAGSKASCPINWLTKEGYAVASVSYRLTDKAIFPAQIHDCKAAVRWLRAHADQYGYDAERIAVAGSSAGGHLAALMGTSGDVAALEGTLGGNLDQSSRVQAVVDYYGATDFVLRSKTQPHRANGKGSVVYLLLGGGADEKVDLARQASAVTHVSPDDPPFLVLHGSEDKTVLLDQSQRIEQVYADAGLPITLHVLDGSGHGGAEFYGGEPGRWLTAFLDEHLRPGSAAAE</sequence>
<dbReference type="PANTHER" id="PTHR48081:SF13">
    <property type="entry name" value="ALPHA_BETA HYDROLASE"/>
    <property type="match status" value="1"/>
</dbReference>
<dbReference type="KEGG" id="acaf:CA12_07110"/>
<dbReference type="InterPro" id="IPR029058">
    <property type="entry name" value="AB_hydrolase_fold"/>
</dbReference>
<accession>A0A517P5K2</accession>
<dbReference type="EC" id="3.1.1.1" evidence="4"/>
<dbReference type="OrthoDB" id="265201at2"/>
<dbReference type="InterPro" id="IPR050300">
    <property type="entry name" value="GDXG_lipolytic_enzyme"/>
</dbReference>
<gene>
    <name evidence="4" type="primary">nlhH_2</name>
    <name evidence="4" type="ORF">CA12_07110</name>
</gene>
<evidence type="ECO:0000313" key="4">
    <source>
        <dbReference type="EMBL" id="QDT14635.1"/>
    </source>
</evidence>
<keyword evidence="2" id="KW-0732">Signal</keyword>
<proteinExistence type="predicted"/>
<dbReference type="Pfam" id="PF20434">
    <property type="entry name" value="BD-FAE"/>
    <property type="match status" value="1"/>
</dbReference>
<dbReference type="AlphaFoldDB" id="A0A517P5K2"/>
<dbReference type="InterPro" id="IPR049492">
    <property type="entry name" value="BD-FAE-like_dom"/>
</dbReference>
<feature type="domain" description="BD-FAE-like" evidence="3">
    <location>
        <begin position="51"/>
        <end position="252"/>
    </location>
</feature>
<keyword evidence="1 4" id="KW-0378">Hydrolase</keyword>
<evidence type="ECO:0000256" key="1">
    <source>
        <dbReference type="ARBA" id="ARBA00022801"/>
    </source>
</evidence>
<name>A0A517P5K2_9PLAN</name>
<evidence type="ECO:0000313" key="5">
    <source>
        <dbReference type="Proteomes" id="UP000318741"/>
    </source>
</evidence>
<dbReference type="SUPFAM" id="SSF53474">
    <property type="entry name" value="alpha/beta-Hydrolases"/>
    <property type="match status" value="1"/>
</dbReference>
<keyword evidence="5" id="KW-1185">Reference proteome</keyword>
<feature type="signal peptide" evidence="2">
    <location>
        <begin position="1"/>
        <end position="30"/>
    </location>
</feature>
<evidence type="ECO:0000259" key="3">
    <source>
        <dbReference type="Pfam" id="PF20434"/>
    </source>
</evidence>
<evidence type="ECO:0000256" key="2">
    <source>
        <dbReference type="SAM" id="SignalP"/>
    </source>
</evidence>
<protein>
    <submittedName>
        <fullName evidence="4">Carboxylesterase NlhH</fullName>
        <ecNumber evidence="4">3.1.1.1</ecNumber>
    </submittedName>
</protein>
<organism evidence="4 5">
    <name type="scientific">Alienimonas californiensis</name>
    <dbReference type="NCBI Taxonomy" id="2527989"/>
    <lineage>
        <taxon>Bacteria</taxon>
        <taxon>Pseudomonadati</taxon>
        <taxon>Planctomycetota</taxon>
        <taxon>Planctomycetia</taxon>
        <taxon>Planctomycetales</taxon>
        <taxon>Planctomycetaceae</taxon>
        <taxon>Alienimonas</taxon>
    </lineage>
</organism>
<dbReference type="Gene3D" id="3.40.50.1820">
    <property type="entry name" value="alpha/beta hydrolase"/>
    <property type="match status" value="1"/>
</dbReference>
<feature type="chain" id="PRO_5021754332" evidence="2">
    <location>
        <begin position="31"/>
        <end position="302"/>
    </location>
</feature>
<dbReference type="PROSITE" id="PS51257">
    <property type="entry name" value="PROKAR_LIPOPROTEIN"/>
    <property type="match status" value="1"/>
</dbReference>